<protein>
    <recommendedName>
        <fullName evidence="4">Transcription factor domain-containing protein</fullName>
    </recommendedName>
</protein>
<dbReference type="EMBL" id="NCSJ02000353">
    <property type="protein sequence ID" value="RFU25199.1"/>
    <property type="molecule type" value="Genomic_DNA"/>
</dbReference>
<dbReference type="Proteomes" id="UP000258309">
    <property type="component" value="Unassembled WGS sequence"/>
</dbReference>
<gene>
    <name evidence="2" type="ORF">B7463_g11137</name>
</gene>
<dbReference type="STRING" id="5539.A0A3E2GVQ6"/>
<evidence type="ECO:0000313" key="3">
    <source>
        <dbReference type="Proteomes" id="UP000258309"/>
    </source>
</evidence>
<sequence length="471" mass="54042">MQERSSLDGSSDSTQEFAFISTTQPGQVDARTRRRIRSHARADHHRRNNTQRQPSAVHINVTPLLDRSLQSLPGQSVGHLRFDIIHVKSISAEPATTFDLDENRRSHQLWTHIHDGTCAKFRAMVAIGFIDLVRNTIAISQMLSASAWHLVYQLNFERDRGEHNRYSVMTAQSLQQRLNSHATSTSDEVIITILASAAFANLVQDSRLFDIHMRGLSLVLRERNSDNERELSPTLKLALFWIEVDGRFQQDSAPQFPPPYKILSTRSMLDLSTSEDNPENENSISAQTSLGIYDIRQKLRDLHEIIHAELLTRRDLWHDALFPIYNLLPILYNLLSARRFSIYDEIHHRQEECFRLAAILYINNIRAKFGFEPGGGMLYGSKLQMMLGTDGFMSSWQPPHVLIWILTVAASSPTLFAELRSYFVEQLQECLRSSGTADFECFTNMLTKFMWSNEIFGGDLRVLENQIRQRP</sequence>
<organism evidence="2 3">
    <name type="scientific">Scytalidium lignicola</name>
    <name type="common">Hyphomycete</name>
    <dbReference type="NCBI Taxonomy" id="5539"/>
    <lineage>
        <taxon>Eukaryota</taxon>
        <taxon>Fungi</taxon>
        <taxon>Dikarya</taxon>
        <taxon>Ascomycota</taxon>
        <taxon>Pezizomycotina</taxon>
        <taxon>Leotiomycetes</taxon>
        <taxon>Leotiomycetes incertae sedis</taxon>
        <taxon>Scytalidium</taxon>
    </lineage>
</organism>
<dbReference type="PANTHER" id="PTHR37540:SF5">
    <property type="entry name" value="TRANSCRIPTION FACTOR DOMAIN-CONTAINING PROTEIN"/>
    <property type="match status" value="1"/>
</dbReference>
<dbReference type="OrthoDB" id="4159781at2759"/>
<proteinExistence type="predicted"/>
<dbReference type="AlphaFoldDB" id="A0A3E2GVQ6"/>
<dbReference type="PANTHER" id="PTHR37540">
    <property type="entry name" value="TRANSCRIPTION FACTOR (ACR-2), PUTATIVE-RELATED-RELATED"/>
    <property type="match status" value="1"/>
</dbReference>
<evidence type="ECO:0008006" key="4">
    <source>
        <dbReference type="Google" id="ProtNLM"/>
    </source>
</evidence>
<keyword evidence="3" id="KW-1185">Reference proteome</keyword>
<feature type="compositionally biased region" description="Basic residues" evidence="1">
    <location>
        <begin position="32"/>
        <end position="49"/>
    </location>
</feature>
<comment type="caution">
    <text evidence="2">The sequence shown here is derived from an EMBL/GenBank/DDBJ whole genome shotgun (WGS) entry which is preliminary data.</text>
</comment>
<feature type="non-terminal residue" evidence="2">
    <location>
        <position position="1"/>
    </location>
</feature>
<evidence type="ECO:0000313" key="2">
    <source>
        <dbReference type="EMBL" id="RFU25199.1"/>
    </source>
</evidence>
<reference evidence="2 3" key="1">
    <citation type="submission" date="2018-05" db="EMBL/GenBank/DDBJ databases">
        <title>Draft genome sequence of Scytalidium lignicola DSM 105466, a ubiquitous saprotrophic fungus.</title>
        <authorList>
            <person name="Buettner E."/>
            <person name="Gebauer A.M."/>
            <person name="Hofrichter M."/>
            <person name="Liers C."/>
            <person name="Kellner H."/>
        </authorList>
    </citation>
    <scope>NUCLEOTIDE SEQUENCE [LARGE SCALE GENOMIC DNA]</scope>
    <source>
        <strain evidence="2 3">DSM 105466</strain>
    </source>
</reference>
<feature type="non-terminal residue" evidence="2">
    <location>
        <position position="471"/>
    </location>
</feature>
<feature type="region of interest" description="Disordered" evidence="1">
    <location>
        <begin position="1"/>
        <end position="55"/>
    </location>
</feature>
<name>A0A3E2GVQ6_SCYLI</name>
<evidence type="ECO:0000256" key="1">
    <source>
        <dbReference type="SAM" id="MobiDB-lite"/>
    </source>
</evidence>
<dbReference type="OMA" id="YEEIHAR"/>
<accession>A0A3E2GVQ6</accession>
<feature type="compositionally biased region" description="Polar residues" evidence="1">
    <location>
        <begin position="7"/>
        <end position="26"/>
    </location>
</feature>